<dbReference type="KEGG" id="amr:AM1_1631"/>
<dbReference type="STRING" id="329726.AM1_1631"/>
<feature type="transmembrane region" description="Helical" evidence="1">
    <location>
        <begin position="106"/>
        <end position="127"/>
    </location>
</feature>
<gene>
    <name evidence="2" type="ordered locus">AM1_1631</name>
</gene>
<keyword evidence="1" id="KW-0812">Transmembrane</keyword>
<dbReference type="HOGENOM" id="CLU_1479002_0_0_3"/>
<evidence type="ECO:0000313" key="2">
    <source>
        <dbReference type="EMBL" id="ABW26654.1"/>
    </source>
</evidence>
<evidence type="ECO:0000256" key="1">
    <source>
        <dbReference type="SAM" id="Phobius"/>
    </source>
</evidence>
<sequence>MSNILTFGVVAGFFLMRGNLQVTVWVTRFSAFYWMYRVFLIVIGIVVFQDQDLWMTQFRLSPILNFISCVFTGVLAIYLPWLYFQLRHPQILAAMRTSGMKAAPPISAWVGGAAVAVILNALLYVAFNGTDGAEALQRAKQQLGPNYNYRMASIAWSGSYVEATVTAYNRNTIKTIDVEWTK</sequence>
<reference evidence="2 3" key="1">
    <citation type="journal article" date="2008" name="Proc. Natl. Acad. Sci. U.S.A.">
        <title>Niche adaptation and genome expansion in the chlorophyll d-producing cyanobacterium Acaryochloris marina.</title>
        <authorList>
            <person name="Swingley W.D."/>
            <person name="Chen M."/>
            <person name="Cheung P.C."/>
            <person name="Conrad A.L."/>
            <person name="Dejesa L.C."/>
            <person name="Hao J."/>
            <person name="Honchak B.M."/>
            <person name="Karbach L.E."/>
            <person name="Kurdoglu A."/>
            <person name="Lahiri S."/>
            <person name="Mastrian S.D."/>
            <person name="Miyashita H."/>
            <person name="Page L."/>
            <person name="Ramakrishna P."/>
            <person name="Satoh S."/>
            <person name="Sattley W.M."/>
            <person name="Shimada Y."/>
            <person name="Taylor H.L."/>
            <person name="Tomo T."/>
            <person name="Tsuchiya T."/>
            <person name="Wang Z.T."/>
            <person name="Raymond J."/>
            <person name="Mimuro M."/>
            <person name="Blankenship R.E."/>
            <person name="Touchman J.W."/>
        </authorList>
    </citation>
    <scope>NUCLEOTIDE SEQUENCE [LARGE SCALE GENOMIC DNA]</scope>
    <source>
        <strain evidence="3">MBIC 11017</strain>
    </source>
</reference>
<dbReference type="eggNOG" id="ENOG5030WR0">
    <property type="taxonomic scope" value="Bacteria"/>
</dbReference>
<name>B0CA67_ACAM1</name>
<dbReference type="AlphaFoldDB" id="B0CA67"/>
<protein>
    <submittedName>
        <fullName evidence="2">Uncharacterized protein</fullName>
    </submittedName>
</protein>
<dbReference type="EMBL" id="CP000828">
    <property type="protein sequence ID" value="ABW26654.1"/>
    <property type="molecule type" value="Genomic_DNA"/>
</dbReference>
<feature type="transmembrane region" description="Helical" evidence="1">
    <location>
        <begin position="60"/>
        <end position="86"/>
    </location>
</feature>
<evidence type="ECO:0000313" key="3">
    <source>
        <dbReference type="Proteomes" id="UP000000268"/>
    </source>
</evidence>
<accession>B0CA67</accession>
<keyword evidence="1" id="KW-0472">Membrane</keyword>
<keyword evidence="1" id="KW-1133">Transmembrane helix</keyword>
<organism evidence="2 3">
    <name type="scientific">Acaryochloris marina (strain MBIC 11017)</name>
    <dbReference type="NCBI Taxonomy" id="329726"/>
    <lineage>
        <taxon>Bacteria</taxon>
        <taxon>Bacillati</taxon>
        <taxon>Cyanobacteriota</taxon>
        <taxon>Cyanophyceae</taxon>
        <taxon>Acaryochloridales</taxon>
        <taxon>Acaryochloridaceae</taxon>
        <taxon>Acaryochloris</taxon>
    </lineage>
</organism>
<dbReference type="Proteomes" id="UP000000268">
    <property type="component" value="Chromosome"/>
</dbReference>
<proteinExistence type="predicted"/>
<feature type="transmembrane region" description="Helical" evidence="1">
    <location>
        <begin position="30"/>
        <end position="48"/>
    </location>
</feature>
<keyword evidence="3" id="KW-1185">Reference proteome</keyword>